<keyword evidence="1" id="KW-0472">Membrane</keyword>
<dbReference type="EMBL" id="CCYD01000286">
    <property type="protein sequence ID" value="CEG37327.1"/>
    <property type="molecule type" value="Genomic_DNA"/>
</dbReference>
<dbReference type="GeneID" id="36399982"/>
<dbReference type="RefSeq" id="XP_024573696.1">
    <property type="nucleotide sequence ID" value="XM_024722640.1"/>
</dbReference>
<keyword evidence="1" id="KW-0812">Transmembrane</keyword>
<keyword evidence="3" id="KW-1185">Reference proteome</keyword>
<evidence type="ECO:0000313" key="2">
    <source>
        <dbReference type="EMBL" id="CEG37327.1"/>
    </source>
</evidence>
<evidence type="ECO:0000313" key="3">
    <source>
        <dbReference type="Proteomes" id="UP000054928"/>
    </source>
</evidence>
<dbReference type="OMA" id="CRYSSKL"/>
<keyword evidence="1" id="KW-1133">Transmembrane helix</keyword>
<sequence length="184" mass="20643">MGLRTQYLLLLFFFGLIAKGLIKSTLGSNLSLALLVCVGIYYWRIKQKEKCVYDDIARQQAEATAKLDAFHGIGDGKVTELSMAMRRTSFKLSEADTGIITDRVCRYSSKLSGTRKDRQKFLRKNLKADTVKNDQLKSSMQVGAVEAEKKRLLVEPMPAVEIYGENKREKAIDSIVEEAVDATI</sequence>
<dbReference type="AlphaFoldDB" id="A0A0P1A9C7"/>
<reference evidence="3" key="1">
    <citation type="submission" date="2014-09" db="EMBL/GenBank/DDBJ databases">
        <authorList>
            <person name="Sharma Rahul"/>
            <person name="Thines Marco"/>
        </authorList>
    </citation>
    <scope>NUCLEOTIDE SEQUENCE [LARGE SCALE GENOMIC DNA]</scope>
</reference>
<organism evidence="2 3">
    <name type="scientific">Plasmopara halstedii</name>
    <name type="common">Downy mildew of sunflower</name>
    <dbReference type="NCBI Taxonomy" id="4781"/>
    <lineage>
        <taxon>Eukaryota</taxon>
        <taxon>Sar</taxon>
        <taxon>Stramenopiles</taxon>
        <taxon>Oomycota</taxon>
        <taxon>Peronosporomycetes</taxon>
        <taxon>Peronosporales</taxon>
        <taxon>Peronosporaceae</taxon>
        <taxon>Plasmopara</taxon>
    </lineage>
</organism>
<dbReference type="OrthoDB" id="108990at2759"/>
<name>A0A0P1A9C7_PLAHL</name>
<protein>
    <submittedName>
        <fullName evidence="2">Uncharacterized protein</fullName>
    </submittedName>
</protein>
<proteinExistence type="predicted"/>
<dbReference type="Proteomes" id="UP000054928">
    <property type="component" value="Unassembled WGS sequence"/>
</dbReference>
<evidence type="ECO:0000256" key="1">
    <source>
        <dbReference type="SAM" id="Phobius"/>
    </source>
</evidence>
<feature type="transmembrane region" description="Helical" evidence="1">
    <location>
        <begin position="30"/>
        <end position="45"/>
    </location>
</feature>
<accession>A0A0P1A9C7</accession>